<dbReference type="InterPro" id="IPR015341">
    <property type="entry name" value="Glyco_hydro_38_cen"/>
</dbReference>
<keyword evidence="8" id="KW-0735">Signal-anchor</keyword>
<dbReference type="GO" id="GO:0006491">
    <property type="term" value="P:N-glycan processing"/>
    <property type="evidence" value="ECO:0007669"/>
    <property type="project" value="TreeGrafter"/>
</dbReference>
<dbReference type="SUPFAM" id="SSF88713">
    <property type="entry name" value="Glycoside hydrolase/deacetylase"/>
    <property type="match status" value="1"/>
</dbReference>
<evidence type="ECO:0000256" key="1">
    <source>
        <dbReference type="ARBA" id="ARBA00004323"/>
    </source>
</evidence>
<dbReference type="PANTHER" id="PTHR11607:SF3">
    <property type="entry name" value="LYSOSOMAL ALPHA-MANNOSIDASE"/>
    <property type="match status" value="1"/>
</dbReference>
<dbReference type="SUPFAM" id="SSF88688">
    <property type="entry name" value="Families 57/38 glycoside transferase middle domain"/>
    <property type="match status" value="1"/>
</dbReference>
<dbReference type="InterPro" id="IPR011682">
    <property type="entry name" value="Glyco_hydro_38_C"/>
</dbReference>
<comment type="similarity">
    <text evidence="3 16">Belongs to the glycosyl hydrolase 38 family.</text>
</comment>
<dbReference type="Pfam" id="PF09261">
    <property type="entry name" value="Alpha-mann_mid"/>
    <property type="match status" value="1"/>
</dbReference>
<evidence type="ECO:0000256" key="8">
    <source>
        <dbReference type="ARBA" id="ARBA00022968"/>
    </source>
</evidence>
<dbReference type="STRING" id="7574.A0A1S3HKB5"/>
<evidence type="ECO:0000256" key="10">
    <source>
        <dbReference type="ARBA" id="ARBA00023034"/>
    </source>
</evidence>
<comment type="subcellular location">
    <subcellularLocation>
        <location evidence="1">Golgi apparatus membrane</location>
        <topology evidence="1">Single-pass type II membrane protein</topology>
    </subcellularLocation>
</comment>
<dbReference type="Proteomes" id="UP000085678">
    <property type="component" value="Unplaced"/>
</dbReference>
<comment type="pathway">
    <text evidence="2">Protein modification; protein glycosylation.</text>
</comment>
<dbReference type="GeneID" id="106156030"/>
<dbReference type="Gene3D" id="3.20.110.10">
    <property type="entry name" value="Glycoside hydrolase 38, N terminal domain"/>
    <property type="match status" value="1"/>
</dbReference>
<name>A0A1S3HKB5_LINAN</name>
<dbReference type="EC" id="3.2.1.-" evidence="16"/>
<keyword evidence="5 16" id="KW-0479">Metal-binding</keyword>
<dbReference type="GO" id="GO:0006013">
    <property type="term" value="P:mannose metabolic process"/>
    <property type="evidence" value="ECO:0007669"/>
    <property type="project" value="InterPro"/>
</dbReference>
<keyword evidence="13 16" id="KW-0326">Glycosidase</keyword>
<evidence type="ECO:0000313" key="20">
    <source>
        <dbReference type="RefSeq" id="XP_013386553.1"/>
    </source>
</evidence>
<dbReference type="GO" id="GO:0000139">
    <property type="term" value="C:Golgi membrane"/>
    <property type="evidence" value="ECO:0007669"/>
    <property type="project" value="UniProtKB-SubCell"/>
</dbReference>
<dbReference type="CDD" id="cd10809">
    <property type="entry name" value="GH38N_AMII_GMII_SfManIII_like"/>
    <property type="match status" value="1"/>
</dbReference>
<comment type="cofactor">
    <cofactor evidence="16">
        <name>Zn(2+)</name>
        <dbReference type="ChEBI" id="CHEBI:29105"/>
    </cofactor>
    <text evidence="16">Binds 1 zinc ion per subunit.</text>
</comment>
<keyword evidence="6 16" id="KW-0378">Hydrolase</keyword>
<evidence type="ECO:0000256" key="17">
    <source>
        <dbReference type="SAM" id="Phobius"/>
    </source>
</evidence>
<keyword evidence="19" id="KW-1185">Reference proteome</keyword>
<dbReference type="GO" id="GO:0046872">
    <property type="term" value="F:metal ion binding"/>
    <property type="evidence" value="ECO:0007669"/>
    <property type="project" value="UniProtKB-KW"/>
</dbReference>
<dbReference type="Gene3D" id="2.70.98.30">
    <property type="entry name" value="Golgi alpha-mannosidase II, domain 4"/>
    <property type="match status" value="1"/>
</dbReference>
<dbReference type="OrthoDB" id="10261055at2759"/>
<feature type="domain" description="Glycoside hydrolase family 38 central" evidence="18">
    <location>
        <begin position="506"/>
        <end position="592"/>
    </location>
</feature>
<dbReference type="AlphaFoldDB" id="A0A1S3HKB5"/>
<sequence>MKKYMALMGAAMFGVVCFSLYLMMESASMNQSRYTDLGKDEVDVIDSKIHQIEADLQKNHKSIDVIKEVVGQLAQGDSRALEKLKNALDIEVHGDAPVPSRIKPNITAISRNVVRVPEGMCSFAETPPAGTDVQMLNVFDHIPFDNPNGGVWKQGFPISYDVSTWQDKPLKVILVPHSHCDPGWIKTFEAYYRDQVRHILNNMVTKLEADSSRKFMYAEISFFSRWWQELDESMKGRVRRLVKSGQFEIVTGGWVMNDEAVSHYSAMIDQMIEGHQWLEHELGVKPKSGWAIDPFGHSPTMAYFLKRMGLKNMLIQRVHYSVKKYLAQTKNLEFLWRQNWDHDGSTDMFCHMMPFYSYDVPHTCGPDPKICCQYDFKRLPGGRVTCPWRVPPVPITNNNVAQKAEILLDQYRKKASLYRNNVVLVILGDDFRYDKPEEWENQFGNYKKLFDYMNAKPDWHVQAQFGTLSDYFDALRERAGTEADDTPTGYPRLAGDFFTYADRDDHYWSGYFTSRPFYKHLDRVAESNLRKAEVLYSLATALSRKQASSTFPASAMLEKIIVARRSLALFQHHDAITGTGKDHVVIDYANMILNGMQNCKTVISVCAHYLLAKDKSQYAHDPSTLYFDVDEQRVAQDSLPQKTVIKLLPEPRTVILYNSLSQERSDIVRLYVSEPFVEVKDPLGNVVQTQTDLFWMNNEESSSDIYKVSFVAQVPALGLSKYTIRKVQEGTNPSATFPVIVMYNAQSTTSITRGPFKIFRKITEEFSIENSDMKVQFSNGGMIKSITTVKDGQVNQVQVQFVKYGTINAKEKSGAYLFLPNGPAQNIDVGNPFIRVVQGALMSEVHVFIPHVEHTVRVCNSPGTSGSSVGIHNIVDIRGESNYEIAMRLMTDIQNSDGQFFTDLNGFQMQKRKMQRKLPLQANFYPISTMAYIQDGQSRFSVMTAQSLGGSSLKTGWLEVVLDRRLMQDDNRGLMQGVKDNKRTDYQFRILLERKLSDAKPLPTQPMGYPSLLGQMSSLDLLHPMHIIPQSQHVTTLTPLEPQYSALTADLPCELHFLNLRTLQIAEGDFTPSQTAALLVHRFAFDCSYPAYGFKCSISGGQFTLEGMLKSPRITKATSTSLSLMYDSHNVDLTTAVQIHPMEINAYKVHLS</sequence>
<evidence type="ECO:0000256" key="9">
    <source>
        <dbReference type="ARBA" id="ARBA00022989"/>
    </source>
</evidence>
<comment type="catalytic activity">
    <reaction evidence="15">
        <text>N(4)-{beta-D-GlcNAc-(1-&gt;2)-alpha-D-Man-(1-&gt;3)-[alpha-D-Man-(1-&gt;3)-[alpha-D-Man-(1-&gt;6)]-alpha-D-Man-(1-&gt;6)]-beta-D-Man-(1-&gt;4)-beta-D-GlcNAc-(1-&gt;4)-beta-D-GlcNAc}-L-asparaginyl-[protein] + 2 H2O = 2 alpha-D-mannopyranose + an N(4)-{beta-D-GlcNAc-(1-&gt;2)-alpha-D-Man-(1-&gt;3)-[alpha-D-Man-(1-&gt;6)]-beta-D-Man-(1-&gt;4)-beta-D-GlcNAc-(1-&gt;4)-beta-D-GlcNAc}-L-asparaginyl-[protein]</text>
        <dbReference type="Rhea" id="RHEA:56052"/>
        <dbReference type="Rhea" id="RHEA-COMP:14368"/>
        <dbReference type="Rhea" id="RHEA-COMP:14369"/>
        <dbReference type="ChEBI" id="CHEBI:15377"/>
        <dbReference type="ChEBI" id="CHEBI:28729"/>
        <dbReference type="ChEBI" id="CHEBI:60615"/>
        <dbReference type="ChEBI" id="CHEBI:60625"/>
        <dbReference type="EC" id="3.2.1.114"/>
    </reaction>
</comment>
<dbReference type="InterPro" id="IPR011013">
    <property type="entry name" value="Gal_mutarotase_sf_dom"/>
</dbReference>
<dbReference type="FunFam" id="2.70.98.30:FF:000002">
    <property type="entry name" value="Alpha-mannosidase"/>
    <property type="match status" value="1"/>
</dbReference>
<gene>
    <name evidence="20" type="primary">LOC106156030</name>
</gene>
<feature type="transmembrane region" description="Helical" evidence="17">
    <location>
        <begin position="7"/>
        <end position="24"/>
    </location>
</feature>
<dbReference type="InterPro" id="IPR050843">
    <property type="entry name" value="Glycosyl_Hydrlase_38"/>
</dbReference>
<keyword evidence="11 17" id="KW-0472">Membrane</keyword>
<evidence type="ECO:0000256" key="5">
    <source>
        <dbReference type="ARBA" id="ARBA00022723"/>
    </source>
</evidence>
<evidence type="ECO:0000256" key="15">
    <source>
        <dbReference type="ARBA" id="ARBA00093232"/>
    </source>
</evidence>
<evidence type="ECO:0000256" key="16">
    <source>
        <dbReference type="RuleBase" id="RU361199"/>
    </source>
</evidence>
<dbReference type="FunFam" id="1.20.1270.50:FF:000001">
    <property type="entry name" value="Alpha-mannosidase"/>
    <property type="match status" value="1"/>
</dbReference>
<dbReference type="Pfam" id="PF01074">
    <property type="entry name" value="Glyco_hydro_38N"/>
    <property type="match status" value="1"/>
</dbReference>
<dbReference type="InterPro" id="IPR013780">
    <property type="entry name" value="Glyco_hydro_b"/>
</dbReference>
<dbReference type="GO" id="GO:0004572">
    <property type="term" value="F:mannosyl-oligosaccharide 1,3-1,6-alpha-mannosidase activity"/>
    <property type="evidence" value="ECO:0007669"/>
    <property type="project" value="UniProtKB-EC"/>
</dbReference>
<comment type="function">
    <text evidence="14">Catalyzes the first committed step in the biosynthesis of complex N-glycans. It controls conversion of high mannose to complex N-glycans; the final hydrolytic step in the N-glycan maturation pathway.</text>
</comment>
<dbReference type="RefSeq" id="XP_013386553.1">
    <property type="nucleotide sequence ID" value="XM_013531099.2"/>
</dbReference>
<dbReference type="InterPro" id="IPR000602">
    <property type="entry name" value="Glyco_hydro_38_N"/>
</dbReference>
<protein>
    <recommendedName>
        <fullName evidence="16">Alpha-mannosidase</fullName>
        <ecNumber evidence="16">3.2.1.-</ecNumber>
    </recommendedName>
</protein>
<keyword evidence="7 16" id="KW-0862">Zinc</keyword>
<evidence type="ECO:0000313" key="19">
    <source>
        <dbReference type="Proteomes" id="UP000085678"/>
    </source>
</evidence>
<dbReference type="InterPro" id="IPR027291">
    <property type="entry name" value="Glyco_hydro_38_N_sf"/>
</dbReference>
<dbReference type="SMART" id="SM00872">
    <property type="entry name" value="Alpha-mann_mid"/>
    <property type="match status" value="1"/>
</dbReference>
<evidence type="ECO:0000256" key="7">
    <source>
        <dbReference type="ARBA" id="ARBA00022833"/>
    </source>
</evidence>
<dbReference type="InterPro" id="IPR028995">
    <property type="entry name" value="Glyco_hydro_57/38_cen_sf"/>
</dbReference>
<dbReference type="InterPro" id="IPR037094">
    <property type="entry name" value="Glyco_hydro_38_cen_sf"/>
</dbReference>
<dbReference type="InterPro" id="IPR011330">
    <property type="entry name" value="Glyco_hydro/deAcase_b/a-brl"/>
</dbReference>
<keyword evidence="4 17" id="KW-0812">Transmembrane</keyword>
<dbReference type="InParanoid" id="A0A1S3HKB5"/>
<dbReference type="FunFam" id="2.60.40.1180:FF:000019">
    <property type="entry name" value="Alpha-mannosidase 2"/>
    <property type="match status" value="1"/>
</dbReference>
<keyword evidence="12" id="KW-1015">Disulfide bond</keyword>
<evidence type="ECO:0000256" key="14">
    <source>
        <dbReference type="ARBA" id="ARBA00059516"/>
    </source>
</evidence>
<accession>A0A1S3HKB5</accession>
<reference evidence="20" key="1">
    <citation type="submission" date="2025-08" db="UniProtKB">
        <authorList>
            <consortium name="RefSeq"/>
        </authorList>
    </citation>
    <scope>IDENTIFICATION</scope>
    <source>
        <tissue evidence="20">Gonads</tissue>
    </source>
</reference>
<keyword evidence="10" id="KW-0333">Golgi apparatus</keyword>
<keyword evidence="9 17" id="KW-1133">Transmembrane helix</keyword>
<proteinExistence type="inferred from homology"/>
<evidence type="ECO:0000256" key="4">
    <source>
        <dbReference type="ARBA" id="ARBA00022692"/>
    </source>
</evidence>
<dbReference type="SUPFAM" id="SSF74650">
    <property type="entry name" value="Galactose mutarotase-like"/>
    <property type="match status" value="1"/>
</dbReference>
<dbReference type="Gene3D" id="2.60.40.1180">
    <property type="entry name" value="Golgi alpha-mannosidase II"/>
    <property type="match status" value="1"/>
</dbReference>
<evidence type="ECO:0000256" key="6">
    <source>
        <dbReference type="ARBA" id="ARBA00022801"/>
    </source>
</evidence>
<evidence type="ECO:0000256" key="3">
    <source>
        <dbReference type="ARBA" id="ARBA00009792"/>
    </source>
</evidence>
<dbReference type="Pfam" id="PF07748">
    <property type="entry name" value="Glyco_hydro_38C"/>
    <property type="match status" value="1"/>
</dbReference>
<evidence type="ECO:0000256" key="11">
    <source>
        <dbReference type="ARBA" id="ARBA00023136"/>
    </source>
</evidence>
<evidence type="ECO:0000256" key="13">
    <source>
        <dbReference type="ARBA" id="ARBA00023295"/>
    </source>
</evidence>
<dbReference type="FunFam" id="3.20.110.10:FF:000003">
    <property type="entry name" value="Alpha-mannosidase"/>
    <property type="match status" value="1"/>
</dbReference>
<dbReference type="KEGG" id="lak:106156030"/>
<evidence type="ECO:0000256" key="12">
    <source>
        <dbReference type="ARBA" id="ARBA00023157"/>
    </source>
</evidence>
<dbReference type="Gene3D" id="1.20.1270.50">
    <property type="entry name" value="Glycoside hydrolase family 38, central domain"/>
    <property type="match status" value="1"/>
</dbReference>
<organism evidence="19 20">
    <name type="scientific">Lingula anatina</name>
    <name type="common">Brachiopod</name>
    <name type="synonym">Lingula unguis</name>
    <dbReference type="NCBI Taxonomy" id="7574"/>
    <lineage>
        <taxon>Eukaryota</taxon>
        <taxon>Metazoa</taxon>
        <taxon>Spiralia</taxon>
        <taxon>Lophotrochozoa</taxon>
        <taxon>Brachiopoda</taxon>
        <taxon>Linguliformea</taxon>
        <taxon>Lingulata</taxon>
        <taxon>Lingulida</taxon>
        <taxon>Linguloidea</taxon>
        <taxon>Lingulidae</taxon>
        <taxon>Lingula</taxon>
    </lineage>
</organism>
<dbReference type="FunCoup" id="A0A1S3HKB5">
    <property type="interactions" value="953"/>
</dbReference>
<evidence type="ECO:0000259" key="18">
    <source>
        <dbReference type="SMART" id="SM00872"/>
    </source>
</evidence>
<dbReference type="PANTHER" id="PTHR11607">
    <property type="entry name" value="ALPHA-MANNOSIDASE"/>
    <property type="match status" value="1"/>
</dbReference>
<evidence type="ECO:0000256" key="2">
    <source>
        <dbReference type="ARBA" id="ARBA00004922"/>
    </source>
</evidence>
<dbReference type="GO" id="GO:0030246">
    <property type="term" value="F:carbohydrate binding"/>
    <property type="evidence" value="ECO:0007669"/>
    <property type="project" value="InterPro"/>
</dbReference>